<sequence length="690" mass="72147">MAIGYHRDDGVVTLTLDRGDRPVNTLDAVFGAALAAALDRLEAEREHVTGVIVASAKAAFAVGADLGQVHALTPADAAAFAGQLDRTKDAFRRLERLGRPVVAVIGGSALGGGLELALACHHRLCADDPAIRLGLPEVTLGLLPGGGGVVRTVRLLGPAAALPLLMEGERLPPRRALDAGLVDRLVPARELIGEARAWIAAHPGAAQPWDTPGHPPPTAPPRFFETAAARLYARTHGTLPAQERILACVAEAVRVDVGTALRTETRHLVALATGQVAKNMIGCHWYGRNEVTRRARSTGGVRRLGVIGAGMMGAGIAAVAAAAGIEVVLTDVSAEATERGHDEVVRRLRGQVARGRMSAAACGAAVGNLAAPGTRIAGCDLVVEAVFEDRALKRRVLAGAEDGAAVLASNTSTLPITGLAEGLRAPGDLVGLHFISPVERVPLLEVVRGERTGDAALALAFAFARQIGKTPILVNDGPGFYTSRVFVSYTAEGAAMLAEGVPAALVENAARKAGMAVGPLAVSDEVALATMLRVRRQNEADAAAAGRELGHTVAYDVFTWMVEEMNRPGRAGGGGFYDYPDHAGKRLWPGLAGRFGGDRLLPERDVRDRLLFAQALESVRALADGVLTSAADANVGSVLGLAFAPWSGGALQFVNQYGLRAFTERADQLADAYGEHLRPPSPLRERTEPF</sequence>
<protein>
    <submittedName>
        <fullName evidence="13">3-hydroxyacyl-CoA dehydrogenase NAD-binding domain-containing protein</fullName>
    </submittedName>
</protein>
<feature type="domain" description="3-hydroxyacyl-CoA dehydrogenase NAD binding" evidence="12">
    <location>
        <begin position="304"/>
        <end position="476"/>
    </location>
</feature>
<evidence type="ECO:0000256" key="1">
    <source>
        <dbReference type="ARBA" id="ARBA00005005"/>
    </source>
</evidence>
<dbReference type="PANTHER" id="PTHR43612:SF3">
    <property type="entry name" value="TRIFUNCTIONAL ENZYME SUBUNIT ALPHA, MITOCHONDRIAL"/>
    <property type="match status" value="1"/>
</dbReference>
<feature type="domain" description="3-hydroxyacyl-CoA dehydrogenase C-terminal" evidence="11">
    <location>
        <begin position="479"/>
        <end position="579"/>
    </location>
</feature>
<reference evidence="13 14" key="1">
    <citation type="submission" date="2024-10" db="EMBL/GenBank/DDBJ databases">
        <title>The Natural Products Discovery Center: Release of the First 8490 Sequenced Strains for Exploring Actinobacteria Biosynthetic Diversity.</title>
        <authorList>
            <person name="Kalkreuter E."/>
            <person name="Kautsar S.A."/>
            <person name="Yang D."/>
            <person name="Bader C.D."/>
            <person name="Teijaro C.N."/>
            <person name="Fluegel L."/>
            <person name="Davis C.M."/>
            <person name="Simpson J.R."/>
            <person name="Lauterbach L."/>
            <person name="Steele A.D."/>
            <person name="Gui C."/>
            <person name="Meng S."/>
            <person name="Li G."/>
            <person name="Viehrig K."/>
            <person name="Ye F."/>
            <person name="Su P."/>
            <person name="Kiefer A.F."/>
            <person name="Nichols A."/>
            <person name="Cepeda A.J."/>
            <person name="Yan W."/>
            <person name="Fan B."/>
            <person name="Jiang Y."/>
            <person name="Adhikari A."/>
            <person name="Zheng C.-J."/>
            <person name="Schuster L."/>
            <person name="Cowan T.M."/>
            <person name="Smanski M.J."/>
            <person name="Chevrette M.G."/>
            <person name="De Carvalho L.P.S."/>
            <person name="Shen B."/>
        </authorList>
    </citation>
    <scope>NUCLEOTIDE SEQUENCE [LARGE SCALE GENOMIC DNA]</scope>
    <source>
        <strain evidence="13 14">NPDC050545</strain>
    </source>
</reference>
<dbReference type="Gene3D" id="3.90.226.10">
    <property type="entry name" value="2-enoyl-CoA Hydratase, Chain A, domain 1"/>
    <property type="match status" value="1"/>
</dbReference>
<dbReference type="Gene3D" id="1.10.1040.50">
    <property type="match status" value="1"/>
</dbReference>
<dbReference type="Pfam" id="PF02737">
    <property type="entry name" value="3HCDH_N"/>
    <property type="match status" value="1"/>
</dbReference>
<dbReference type="SUPFAM" id="SSF48179">
    <property type="entry name" value="6-phosphogluconate dehydrogenase C-terminal domain-like"/>
    <property type="match status" value="2"/>
</dbReference>
<keyword evidence="5" id="KW-0560">Oxidoreductase</keyword>
<comment type="similarity">
    <text evidence="2">In the central section; belongs to the 3-hydroxyacyl-CoA dehydrogenase family.</text>
</comment>
<keyword evidence="8" id="KW-0456">Lyase</keyword>
<keyword evidence="14" id="KW-1185">Reference proteome</keyword>
<evidence type="ECO:0000256" key="7">
    <source>
        <dbReference type="ARBA" id="ARBA00023098"/>
    </source>
</evidence>
<dbReference type="PANTHER" id="PTHR43612">
    <property type="entry name" value="TRIFUNCTIONAL ENZYME SUBUNIT ALPHA"/>
    <property type="match status" value="1"/>
</dbReference>
<gene>
    <name evidence="13" type="ORF">ACIBG2_37300</name>
</gene>
<dbReference type="Gene3D" id="3.40.50.720">
    <property type="entry name" value="NAD(P)-binding Rossmann-like Domain"/>
    <property type="match status" value="1"/>
</dbReference>
<evidence type="ECO:0000256" key="6">
    <source>
        <dbReference type="ARBA" id="ARBA00023027"/>
    </source>
</evidence>
<dbReference type="RefSeq" id="WP_397088882.1">
    <property type="nucleotide sequence ID" value="NZ_JBITGY010000011.1"/>
</dbReference>
<evidence type="ECO:0000259" key="11">
    <source>
        <dbReference type="Pfam" id="PF00725"/>
    </source>
</evidence>
<dbReference type="InterPro" id="IPR050136">
    <property type="entry name" value="FA_oxidation_alpha_subunit"/>
</dbReference>
<comment type="pathway">
    <text evidence="1">Lipid metabolism; fatty acid beta-oxidation.</text>
</comment>
<dbReference type="SUPFAM" id="SSF51735">
    <property type="entry name" value="NAD(P)-binding Rossmann-fold domains"/>
    <property type="match status" value="1"/>
</dbReference>
<dbReference type="InterPro" id="IPR029045">
    <property type="entry name" value="ClpP/crotonase-like_dom_sf"/>
</dbReference>
<evidence type="ECO:0000259" key="12">
    <source>
        <dbReference type="Pfam" id="PF02737"/>
    </source>
</evidence>
<dbReference type="Pfam" id="PF00378">
    <property type="entry name" value="ECH_1"/>
    <property type="match status" value="1"/>
</dbReference>
<dbReference type="SUPFAM" id="SSF52096">
    <property type="entry name" value="ClpP/crotonase"/>
    <property type="match status" value="1"/>
</dbReference>
<evidence type="ECO:0000256" key="5">
    <source>
        <dbReference type="ARBA" id="ARBA00023002"/>
    </source>
</evidence>
<dbReference type="InterPro" id="IPR008927">
    <property type="entry name" value="6-PGluconate_DH-like_C_sf"/>
</dbReference>
<keyword evidence="3" id="KW-0276">Fatty acid metabolism</keyword>
<evidence type="ECO:0000256" key="10">
    <source>
        <dbReference type="ARBA" id="ARBA00049556"/>
    </source>
</evidence>
<evidence type="ECO:0000256" key="4">
    <source>
        <dbReference type="ARBA" id="ARBA00022963"/>
    </source>
</evidence>
<dbReference type="EMBL" id="JBITGY010000011">
    <property type="protein sequence ID" value="MFI6503088.1"/>
    <property type="molecule type" value="Genomic_DNA"/>
</dbReference>
<accession>A0ABW7Z6P0</accession>
<dbReference type="Proteomes" id="UP001612741">
    <property type="component" value="Unassembled WGS sequence"/>
</dbReference>
<comment type="caution">
    <text evidence="13">The sequence shown here is derived from an EMBL/GenBank/DDBJ whole genome shotgun (WGS) entry which is preliminary data.</text>
</comment>
<dbReference type="InterPro" id="IPR006176">
    <property type="entry name" value="3-OHacyl-CoA_DH_NAD-bd"/>
</dbReference>
<proteinExistence type="inferred from homology"/>
<evidence type="ECO:0000313" key="13">
    <source>
        <dbReference type="EMBL" id="MFI6503088.1"/>
    </source>
</evidence>
<comment type="catalytic activity">
    <reaction evidence="10">
        <text>a (3S)-3-hydroxyacyl-CoA + NAD(+) = a 3-oxoacyl-CoA + NADH + H(+)</text>
        <dbReference type="Rhea" id="RHEA:22432"/>
        <dbReference type="ChEBI" id="CHEBI:15378"/>
        <dbReference type="ChEBI" id="CHEBI:57318"/>
        <dbReference type="ChEBI" id="CHEBI:57540"/>
        <dbReference type="ChEBI" id="CHEBI:57945"/>
        <dbReference type="ChEBI" id="CHEBI:90726"/>
        <dbReference type="EC" id="1.1.1.35"/>
    </reaction>
</comment>
<evidence type="ECO:0000256" key="2">
    <source>
        <dbReference type="ARBA" id="ARBA00007005"/>
    </source>
</evidence>
<evidence type="ECO:0000256" key="8">
    <source>
        <dbReference type="ARBA" id="ARBA00023239"/>
    </source>
</evidence>
<organism evidence="13 14">
    <name type="scientific">Nonomuraea typhae</name>
    <dbReference type="NCBI Taxonomy" id="2603600"/>
    <lineage>
        <taxon>Bacteria</taxon>
        <taxon>Bacillati</taxon>
        <taxon>Actinomycetota</taxon>
        <taxon>Actinomycetes</taxon>
        <taxon>Streptosporangiales</taxon>
        <taxon>Streptosporangiaceae</taxon>
        <taxon>Nonomuraea</taxon>
    </lineage>
</organism>
<dbReference type="Pfam" id="PF00725">
    <property type="entry name" value="3HCDH"/>
    <property type="match status" value="1"/>
</dbReference>
<name>A0ABW7Z6P0_9ACTN</name>
<keyword evidence="4" id="KW-0442">Lipid degradation</keyword>
<dbReference type="InterPro" id="IPR036291">
    <property type="entry name" value="NAD(P)-bd_dom_sf"/>
</dbReference>
<dbReference type="CDD" id="cd06558">
    <property type="entry name" value="crotonase-like"/>
    <property type="match status" value="1"/>
</dbReference>
<keyword evidence="7" id="KW-0443">Lipid metabolism</keyword>
<keyword evidence="9" id="KW-0511">Multifunctional enzyme</keyword>
<dbReference type="InterPro" id="IPR006108">
    <property type="entry name" value="3HC_DH_C"/>
</dbReference>
<dbReference type="InterPro" id="IPR001753">
    <property type="entry name" value="Enoyl-CoA_hydra/iso"/>
</dbReference>
<evidence type="ECO:0000256" key="3">
    <source>
        <dbReference type="ARBA" id="ARBA00022832"/>
    </source>
</evidence>
<evidence type="ECO:0000313" key="14">
    <source>
        <dbReference type="Proteomes" id="UP001612741"/>
    </source>
</evidence>
<keyword evidence="6" id="KW-0520">NAD</keyword>
<evidence type="ECO:0000256" key="9">
    <source>
        <dbReference type="ARBA" id="ARBA00023268"/>
    </source>
</evidence>